<keyword evidence="4" id="KW-0732">Signal</keyword>
<keyword evidence="1" id="KW-0479">Metal-binding</keyword>
<dbReference type="EMBL" id="KQ964501">
    <property type="protein sequence ID" value="KXN70486.1"/>
    <property type="molecule type" value="Genomic_DNA"/>
</dbReference>
<dbReference type="InterPro" id="IPR008922">
    <property type="entry name" value="Di-copper_centre_dom_sf"/>
</dbReference>
<dbReference type="PANTHER" id="PTHR11474">
    <property type="entry name" value="TYROSINASE FAMILY MEMBER"/>
    <property type="match status" value="1"/>
</dbReference>
<proteinExistence type="predicted"/>
<organism evidence="6 7">
    <name type="scientific">Conidiobolus coronatus (strain ATCC 28846 / CBS 209.66 / NRRL 28638)</name>
    <name type="common">Delacroixia coronata</name>
    <dbReference type="NCBI Taxonomy" id="796925"/>
    <lineage>
        <taxon>Eukaryota</taxon>
        <taxon>Fungi</taxon>
        <taxon>Fungi incertae sedis</taxon>
        <taxon>Zoopagomycota</taxon>
        <taxon>Entomophthoromycotina</taxon>
        <taxon>Entomophthoromycetes</taxon>
        <taxon>Entomophthorales</taxon>
        <taxon>Ancylistaceae</taxon>
        <taxon>Conidiobolus</taxon>
    </lineage>
</organism>
<name>A0A137P667_CONC2</name>
<dbReference type="STRING" id="796925.A0A137P667"/>
<dbReference type="Proteomes" id="UP000070444">
    <property type="component" value="Unassembled WGS sequence"/>
</dbReference>
<feature type="chain" id="PRO_5007294434" evidence="4">
    <location>
        <begin position="20"/>
        <end position="415"/>
    </location>
</feature>
<evidence type="ECO:0000313" key="7">
    <source>
        <dbReference type="Proteomes" id="UP000070444"/>
    </source>
</evidence>
<dbReference type="InterPro" id="IPR050316">
    <property type="entry name" value="Tyrosinase/Hemocyanin"/>
</dbReference>
<feature type="domain" description="Tyrosinase copper-binding" evidence="5">
    <location>
        <begin position="221"/>
        <end position="232"/>
    </location>
</feature>
<dbReference type="AlphaFoldDB" id="A0A137P667"/>
<keyword evidence="2" id="KW-0186">Copper</keyword>
<dbReference type="SUPFAM" id="SSF48056">
    <property type="entry name" value="Di-copper centre-containing domain"/>
    <property type="match status" value="1"/>
</dbReference>
<keyword evidence="7" id="KW-1185">Reference proteome</keyword>
<evidence type="ECO:0000256" key="3">
    <source>
        <dbReference type="SAM" id="MobiDB-lite"/>
    </source>
</evidence>
<evidence type="ECO:0000313" key="6">
    <source>
        <dbReference type="EMBL" id="KXN70486.1"/>
    </source>
</evidence>
<sequence length="415" mass="47020">MQLIIPQLILLLFQNQINCQGCPNGIRIRPNYLTMSPSDRQAFHSAINQLYQNNNAQSIYNNFTKVHYDVGNGAHNTPNFFPWHRVYIRLFEIELQKINPSIMLPYWDWSRDSQAPERSRVFYPDHMGGNGGPLKAGGCLMDGPFSGWQTTVPVLHCVSRFFKGGKEIPAWHSSQSISSFMDNDRDYNTFHQDIEPAPHGSVHVGIGGNGGDMSYMNSPADPIFWLHHTFVDLIWREWSKRNPNGNKSFPNANQGMAVYGVPPSSVFDTTVDGYCYDYPRWSVNMPNVDPNTPPQSPAPANTDPHNAPLPVGDEDKPCNSWLGLGIGCKRRRQLEDLIESIDLFKLILDIVNWPGYLNPLDRSKTHKIRVPFKIPEAYLKMMNIPVKLARKAELKSSIVSCKLNLIPGYDPQLDL</sequence>
<dbReference type="GO" id="GO:0016491">
    <property type="term" value="F:oxidoreductase activity"/>
    <property type="evidence" value="ECO:0007669"/>
    <property type="project" value="InterPro"/>
</dbReference>
<dbReference type="GO" id="GO:0046872">
    <property type="term" value="F:metal ion binding"/>
    <property type="evidence" value="ECO:0007669"/>
    <property type="project" value="UniProtKB-KW"/>
</dbReference>
<reference evidence="6 7" key="1">
    <citation type="journal article" date="2015" name="Genome Biol. Evol.">
        <title>Phylogenomic analyses indicate that early fungi evolved digesting cell walls of algal ancestors of land plants.</title>
        <authorList>
            <person name="Chang Y."/>
            <person name="Wang S."/>
            <person name="Sekimoto S."/>
            <person name="Aerts A.L."/>
            <person name="Choi C."/>
            <person name="Clum A."/>
            <person name="LaButti K.M."/>
            <person name="Lindquist E.A."/>
            <person name="Yee Ngan C."/>
            <person name="Ohm R.A."/>
            <person name="Salamov A.A."/>
            <person name="Grigoriev I.V."/>
            <person name="Spatafora J.W."/>
            <person name="Berbee M.L."/>
        </authorList>
    </citation>
    <scope>NUCLEOTIDE SEQUENCE [LARGE SCALE GENOMIC DNA]</scope>
    <source>
        <strain evidence="6 7">NRRL 28638</strain>
    </source>
</reference>
<feature type="region of interest" description="Disordered" evidence="3">
    <location>
        <begin position="286"/>
        <end position="312"/>
    </location>
</feature>
<evidence type="ECO:0000256" key="1">
    <source>
        <dbReference type="ARBA" id="ARBA00022723"/>
    </source>
</evidence>
<evidence type="ECO:0000256" key="4">
    <source>
        <dbReference type="SAM" id="SignalP"/>
    </source>
</evidence>
<protein>
    <submittedName>
        <fullName evidence="6">Di-copper centre-containing protein</fullName>
    </submittedName>
</protein>
<dbReference type="OrthoDB" id="6132182at2759"/>
<dbReference type="InterPro" id="IPR002227">
    <property type="entry name" value="Tyrosinase_Cu-bd"/>
</dbReference>
<dbReference type="PROSITE" id="PS00498">
    <property type="entry name" value="TYROSINASE_2"/>
    <property type="match status" value="1"/>
</dbReference>
<evidence type="ECO:0000259" key="5">
    <source>
        <dbReference type="PROSITE" id="PS00498"/>
    </source>
</evidence>
<dbReference type="PRINTS" id="PR00092">
    <property type="entry name" value="TYROSINASE"/>
</dbReference>
<gene>
    <name evidence="6" type="ORF">CONCODRAFT_170720</name>
</gene>
<feature type="signal peptide" evidence="4">
    <location>
        <begin position="1"/>
        <end position="19"/>
    </location>
</feature>
<dbReference type="Pfam" id="PF00264">
    <property type="entry name" value="Tyrosinase"/>
    <property type="match status" value="1"/>
</dbReference>
<accession>A0A137P667</accession>
<dbReference type="PANTHER" id="PTHR11474:SF126">
    <property type="entry name" value="TYROSINASE-LIKE PROTEIN TYR-1-RELATED"/>
    <property type="match status" value="1"/>
</dbReference>
<evidence type="ECO:0000256" key="2">
    <source>
        <dbReference type="ARBA" id="ARBA00023008"/>
    </source>
</evidence>
<dbReference type="Gene3D" id="1.10.1280.10">
    <property type="entry name" value="Di-copper center containing domain from catechol oxidase"/>
    <property type="match status" value="1"/>
</dbReference>